<dbReference type="Proteomes" id="UP000013042">
    <property type="component" value="Unassembled WGS sequence"/>
</dbReference>
<feature type="non-terminal residue" evidence="3">
    <location>
        <position position="162"/>
    </location>
</feature>
<dbReference type="InterPro" id="IPR036280">
    <property type="entry name" value="Multihaem_cyt_sf"/>
</dbReference>
<organism evidence="3 4">
    <name type="scientific">Thauera aminoaromatica S2</name>
    <dbReference type="NCBI Taxonomy" id="1234381"/>
    <lineage>
        <taxon>Bacteria</taxon>
        <taxon>Pseudomonadati</taxon>
        <taxon>Pseudomonadota</taxon>
        <taxon>Betaproteobacteria</taxon>
        <taxon>Rhodocyclales</taxon>
        <taxon>Zoogloeaceae</taxon>
        <taxon>Thauera</taxon>
    </lineage>
</organism>
<proteinExistence type="predicted"/>
<dbReference type="Gene3D" id="1.10.1130.10">
    <property type="entry name" value="Flavocytochrome C3, Chain A"/>
    <property type="match status" value="1"/>
</dbReference>
<dbReference type="EMBL" id="AMXD01000312">
    <property type="protein sequence ID" value="ENO74304.1"/>
    <property type="molecule type" value="Genomic_DNA"/>
</dbReference>
<dbReference type="PANTHER" id="PTHR35038">
    <property type="entry name" value="DISSIMILATORY SULFITE REDUCTASE SIRA"/>
    <property type="match status" value="1"/>
</dbReference>
<reference evidence="3 4" key="1">
    <citation type="submission" date="2012-09" db="EMBL/GenBank/DDBJ databases">
        <title>Draft Genome Sequences of 6 Strains from Genus Thauera.</title>
        <authorList>
            <person name="Liu B."/>
            <person name="Shapleigh J.P."/>
            <person name="Frostegard A.H."/>
        </authorList>
    </citation>
    <scope>NUCLEOTIDE SEQUENCE [LARGE SCALE GENOMIC DNA]</scope>
    <source>
        <strain evidence="3 4">S2</strain>
    </source>
</reference>
<feature type="non-terminal residue" evidence="3">
    <location>
        <position position="1"/>
    </location>
</feature>
<evidence type="ECO:0000256" key="1">
    <source>
        <dbReference type="ARBA" id="ARBA00022729"/>
    </source>
</evidence>
<name>N6Y2J5_THASP</name>
<accession>N6Y2J5</accession>
<dbReference type="InterPro" id="IPR051829">
    <property type="entry name" value="Multiheme_Cytochr_ET"/>
</dbReference>
<dbReference type="PANTHER" id="PTHR35038:SF8">
    <property type="entry name" value="C-TYPE POLYHEME CYTOCHROME OMCC"/>
    <property type="match status" value="1"/>
</dbReference>
<dbReference type="AlphaFoldDB" id="N6Y2J5"/>
<gene>
    <name evidence="3" type="ORF">C665_20119</name>
</gene>
<dbReference type="InterPro" id="IPR010177">
    <property type="entry name" value="Paired_CXXCH_1"/>
</dbReference>
<keyword evidence="1" id="KW-0732">Signal</keyword>
<evidence type="ECO:0000313" key="3">
    <source>
        <dbReference type="EMBL" id="ENO74304.1"/>
    </source>
</evidence>
<dbReference type="RefSeq" id="WP_004331109.1">
    <property type="nucleotide sequence ID" value="NZ_AMXD01000312.1"/>
</dbReference>
<feature type="domain" description="Doubled CXXCH motif" evidence="2">
    <location>
        <begin position="86"/>
        <end position="112"/>
    </location>
</feature>
<protein>
    <recommendedName>
        <fullName evidence="2">Doubled CXXCH motif domain-containing protein</fullName>
    </recommendedName>
</protein>
<evidence type="ECO:0000313" key="4">
    <source>
        <dbReference type="Proteomes" id="UP000013042"/>
    </source>
</evidence>
<evidence type="ECO:0000259" key="2">
    <source>
        <dbReference type="Pfam" id="PF09699"/>
    </source>
</evidence>
<comment type="caution">
    <text evidence="3">The sequence shown here is derived from an EMBL/GenBank/DDBJ whole genome shotgun (WGS) entry which is preliminary data.</text>
</comment>
<sequence length="162" mass="17893">GERGQAPLPTPNRALAGAHAQVDQCATCHARRTRLVEDAVAGAPLFDQFIPDNLRPGLYHADGQQLDEVFEYGSYRQSRMYQAGVACTDCHDPHRGRLRAEGNALCTACHNPAPDRGRFPGLQAKDYDAPSHHFHRGGAGSQCVDCHMPSRNYMVVHPRRDH</sequence>
<dbReference type="SUPFAM" id="SSF48695">
    <property type="entry name" value="Multiheme cytochromes"/>
    <property type="match status" value="1"/>
</dbReference>
<dbReference type="Pfam" id="PF09699">
    <property type="entry name" value="Paired_CXXCH_1"/>
    <property type="match status" value="1"/>
</dbReference>